<gene>
    <name evidence="2" type="ordered locus">MTES_0737</name>
</gene>
<keyword evidence="1" id="KW-0472">Membrane</keyword>
<reference evidence="2 3" key="1">
    <citation type="journal article" date="2011" name="J. Bacteriol.">
        <title>Genome sequence of Microbacterium testaceum StLB037, an N-acylhomoserine lactone-degrading bacterium isolated from potato leaves.</title>
        <authorList>
            <person name="Morohoshi T."/>
            <person name="Wang W.-Z."/>
            <person name="Someya N."/>
            <person name="Ikeda T."/>
        </authorList>
    </citation>
    <scope>NUCLEOTIDE SEQUENCE [LARGE SCALE GENOMIC DNA]</scope>
    <source>
        <strain evidence="2 3">StLB037</strain>
    </source>
</reference>
<feature type="transmembrane region" description="Helical" evidence="1">
    <location>
        <begin position="352"/>
        <end position="377"/>
    </location>
</feature>
<feature type="transmembrane region" description="Helical" evidence="1">
    <location>
        <begin position="107"/>
        <end position="132"/>
    </location>
</feature>
<dbReference type="GO" id="GO:0000428">
    <property type="term" value="C:DNA-directed RNA polymerase complex"/>
    <property type="evidence" value="ECO:0007669"/>
    <property type="project" value="UniProtKB-KW"/>
</dbReference>
<evidence type="ECO:0000256" key="1">
    <source>
        <dbReference type="SAM" id="Phobius"/>
    </source>
</evidence>
<proteinExistence type="predicted"/>
<dbReference type="Proteomes" id="UP000008975">
    <property type="component" value="Chromosome"/>
</dbReference>
<organism evidence="2 3">
    <name type="scientific">Microbacterium testaceum (strain StLB037)</name>
    <dbReference type="NCBI Taxonomy" id="979556"/>
    <lineage>
        <taxon>Bacteria</taxon>
        <taxon>Bacillati</taxon>
        <taxon>Actinomycetota</taxon>
        <taxon>Actinomycetes</taxon>
        <taxon>Micrococcales</taxon>
        <taxon>Microbacteriaceae</taxon>
        <taxon>Microbacterium</taxon>
    </lineage>
</organism>
<evidence type="ECO:0000313" key="2">
    <source>
        <dbReference type="EMBL" id="BAJ73701.1"/>
    </source>
</evidence>
<protein>
    <submittedName>
        <fullName evidence="2">DNA-directed RNA polymerase specialized sigma subunit, sigma24 homolog</fullName>
    </submittedName>
</protein>
<keyword evidence="1" id="KW-1133">Transmembrane helix</keyword>
<evidence type="ECO:0000313" key="3">
    <source>
        <dbReference type="Proteomes" id="UP000008975"/>
    </source>
</evidence>
<feature type="transmembrane region" description="Helical" evidence="1">
    <location>
        <begin position="285"/>
        <end position="304"/>
    </location>
</feature>
<dbReference type="KEGG" id="mts:MTES_0737"/>
<keyword evidence="2" id="KW-0804">Transcription</keyword>
<feature type="transmembrane region" description="Helical" evidence="1">
    <location>
        <begin position="310"/>
        <end position="331"/>
    </location>
</feature>
<keyword evidence="1" id="KW-0812">Transmembrane</keyword>
<feature type="transmembrane region" description="Helical" evidence="1">
    <location>
        <begin position="31"/>
        <end position="50"/>
    </location>
</feature>
<name>E8NDM5_MICTS</name>
<feature type="transmembrane region" description="Helical" evidence="1">
    <location>
        <begin position="420"/>
        <end position="438"/>
    </location>
</feature>
<feature type="transmembrane region" description="Helical" evidence="1">
    <location>
        <begin position="444"/>
        <end position="463"/>
    </location>
</feature>
<feature type="transmembrane region" description="Helical" evidence="1">
    <location>
        <begin position="144"/>
        <end position="171"/>
    </location>
</feature>
<dbReference type="EMBL" id="AP012052">
    <property type="protein sequence ID" value="BAJ73701.1"/>
    <property type="molecule type" value="Genomic_DNA"/>
</dbReference>
<feature type="transmembrane region" description="Helical" evidence="1">
    <location>
        <begin position="389"/>
        <end position="408"/>
    </location>
</feature>
<reference key="2">
    <citation type="submission" date="2011-02" db="EMBL/GenBank/DDBJ databases">
        <title>Genome sequence of Microbacterium testaceum StLB037.</title>
        <authorList>
            <person name="Morohoshi T."/>
            <person name="Wang W.Z."/>
            <person name="Someya N."/>
            <person name="Ikeda T."/>
        </authorList>
    </citation>
    <scope>NUCLEOTIDE SEQUENCE</scope>
    <source>
        <strain>StLB037</strain>
    </source>
</reference>
<keyword evidence="2" id="KW-0240">DNA-directed RNA polymerase</keyword>
<dbReference type="STRING" id="979556.MTES_0737"/>
<feature type="transmembrane region" description="Helical" evidence="1">
    <location>
        <begin position="223"/>
        <end position="250"/>
    </location>
</feature>
<feature type="transmembrane region" description="Helical" evidence="1">
    <location>
        <begin position="70"/>
        <end position="86"/>
    </location>
</feature>
<dbReference type="AlphaFoldDB" id="E8NDM5"/>
<accession>E8NDM5</accession>
<sequence length="480" mass="49738">MAIGRLSPGIGAVALRRLTRTQHVTWPRWRLYLPLLLAAIGAFAVGTVVIRFHPPDDPLVIALYPPADGVAVALLAGAAVMAMEATRDRSGSVERALAGLPVRQREAAFLVHFPSLAIATLVLGVPLAPAVAALLSIGRSTAEAFLLVAVSLGAGLITIGIPYLGVCVLLGSPRWDAVRFPTVLLLWGAAFCAQTGYALRALAGGDPLVPLPLTVTLVDTLRGTLSTGTAVTAIVGGAGAVVGVAMLFLFSPGSRRAPVLRVRWKGHHRVWGELLYALRDSSLRANVALAALMNVFLVVISFWIPSEVRAQTEGIVLLLVGIFAVAAARPIRGLYPGSLPVQRLLVMDPTSWALSTSFVVVIVAMLVAAPGAVLFLGSSDPTASALRSIGTWAVSAAVATGLGAVVPVGPRNVLGQGLSGGASIGAYLALSLTLQPIGTDRPGLLVALSVVLLAASVLLAVIAERVRWRPVLSKERGLSI</sequence>
<feature type="transmembrane region" description="Helical" evidence="1">
    <location>
        <begin position="183"/>
        <end position="203"/>
    </location>
</feature>
<dbReference type="HOGENOM" id="CLU_568380_0_0_11"/>